<accession>A0AAW4V3D4</accession>
<evidence type="ECO:0000313" key="1">
    <source>
        <dbReference type="EMBL" id="MCB7280855.1"/>
    </source>
</evidence>
<dbReference type="PANTHER" id="PTHR23416">
    <property type="entry name" value="SIALIC ACID SYNTHASE-RELATED"/>
    <property type="match status" value="1"/>
</dbReference>
<dbReference type="InterPro" id="IPR001451">
    <property type="entry name" value="Hexapep"/>
</dbReference>
<dbReference type="InterPro" id="IPR051159">
    <property type="entry name" value="Hexapeptide_acetyltransf"/>
</dbReference>
<dbReference type="AlphaFoldDB" id="A0AAW4V3D4"/>
<sequence>MYLKRLVKYMYHKIKNGRKIKFAFSSNISTLSTFEGMSRILPHTYFHGHLGYGSYIGSYCSLSAYVGRFTSIAPNVNCNYGIHAYTYPFATTSPAFFSLNKNCGGTFATRQMYDEYKLVDRKNGYAIWIGNDCWIGEHVFFVGGISIGNGAVVLAGAVVTKDVPPYAIVGGVPAKIIKYRYSEKTIEFLQSINWWNNSPKWFKEHWELLTDIDKLMDYYNKHK</sequence>
<comment type="caution">
    <text evidence="1">The sequence shown here is derived from an EMBL/GenBank/DDBJ whole genome shotgun (WGS) entry which is preliminary data.</text>
</comment>
<dbReference type="EMBL" id="JAJCQG010000018">
    <property type="protein sequence ID" value="MCB7280855.1"/>
    <property type="molecule type" value="Genomic_DNA"/>
</dbReference>
<dbReference type="Pfam" id="PF00132">
    <property type="entry name" value="Hexapep"/>
    <property type="match status" value="1"/>
</dbReference>
<protein>
    <submittedName>
        <fullName evidence="1">CatB-related O-acetyltransferase</fullName>
    </submittedName>
</protein>
<gene>
    <name evidence="1" type="ORF">LI282_07360</name>
</gene>
<dbReference type="CDD" id="cd03349">
    <property type="entry name" value="LbH_XAT"/>
    <property type="match status" value="1"/>
</dbReference>
<dbReference type="Proteomes" id="UP001199363">
    <property type="component" value="Unassembled WGS sequence"/>
</dbReference>
<dbReference type="SUPFAM" id="SSF51161">
    <property type="entry name" value="Trimeric LpxA-like enzymes"/>
    <property type="match status" value="1"/>
</dbReference>
<dbReference type="RefSeq" id="WP_181980715.1">
    <property type="nucleotide sequence ID" value="NZ_CAXTBS010000082.1"/>
</dbReference>
<reference evidence="1" key="1">
    <citation type="submission" date="2021-10" db="EMBL/GenBank/DDBJ databases">
        <title>Collection of gut derived symbiotic bacterial strains cultured from healthy donors.</title>
        <authorList>
            <person name="Lin H."/>
            <person name="Littmann E."/>
            <person name="Kohout C."/>
            <person name="Pamer E.G."/>
        </authorList>
    </citation>
    <scope>NUCLEOTIDE SEQUENCE</scope>
    <source>
        <strain evidence="1">DFI.1.167</strain>
    </source>
</reference>
<organism evidence="1 2">
    <name type="scientific">Phocaeicola vulgatus</name>
    <name type="common">Bacteroides vulgatus</name>
    <dbReference type="NCBI Taxonomy" id="821"/>
    <lineage>
        <taxon>Bacteria</taxon>
        <taxon>Pseudomonadati</taxon>
        <taxon>Bacteroidota</taxon>
        <taxon>Bacteroidia</taxon>
        <taxon>Bacteroidales</taxon>
        <taxon>Bacteroidaceae</taxon>
        <taxon>Phocaeicola</taxon>
    </lineage>
</organism>
<dbReference type="InterPro" id="IPR011004">
    <property type="entry name" value="Trimer_LpxA-like_sf"/>
</dbReference>
<dbReference type="Gene3D" id="2.160.10.10">
    <property type="entry name" value="Hexapeptide repeat proteins"/>
    <property type="match status" value="1"/>
</dbReference>
<proteinExistence type="predicted"/>
<evidence type="ECO:0000313" key="2">
    <source>
        <dbReference type="Proteomes" id="UP001199363"/>
    </source>
</evidence>
<name>A0AAW4V3D4_PHOVU</name>